<reference evidence="1" key="1">
    <citation type="submission" date="2022-07" db="EMBL/GenBank/DDBJ databases">
        <title>Phylogenomic reconstructions and comparative analyses of Kickxellomycotina fungi.</title>
        <authorList>
            <person name="Reynolds N.K."/>
            <person name="Stajich J.E."/>
            <person name="Barry K."/>
            <person name="Grigoriev I.V."/>
            <person name="Crous P."/>
            <person name="Smith M.E."/>
        </authorList>
    </citation>
    <scope>NUCLEOTIDE SEQUENCE</scope>
    <source>
        <strain evidence="1">Benny 63K</strain>
    </source>
</reference>
<comment type="caution">
    <text evidence="1">The sequence shown here is derived from an EMBL/GenBank/DDBJ whole genome shotgun (WGS) entry which is preliminary data.</text>
</comment>
<protein>
    <submittedName>
        <fullName evidence="1">Serine/threonine-protein phosphatase 2A activator</fullName>
    </submittedName>
</protein>
<organism evidence="1 2">
    <name type="scientific">Kickxella alabastrina</name>
    <dbReference type="NCBI Taxonomy" id="61397"/>
    <lineage>
        <taxon>Eukaryota</taxon>
        <taxon>Fungi</taxon>
        <taxon>Fungi incertae sedis</taxon>
        <taxon>Zoopagomycota</taxon>
        <taxon>Kickxellomycotina</taxon>
        <taxon>Kickxellomycetes</taxon>
        <taxon>Kickxellales</taxon>
        <taxon>Kickxellaceae</taxon>
        <taxon>Kickxella</taxon>
    </lineage>
</organism>
<evidence type="ECO:0000313" key="1">
    <source>
        <dbReference type="EMBL" id="KAJ1892561.1"/>
    </source>
</evidence>
<sequence>MSDDQQEQGRHTVPRREIMDPKDMTKWQKSSAYMEIVSFVEQLSKSVEGKRTSSRYPISPHVQGICQLLDQAESWIAEFPPDTSASSRFGNRAFRQWVARLEEQALRLLCELLPEKWHSAADELAPYLTMAFGNATRIDYGSGHELSFAMWLLCLCKIGFLEPADSVAMVLVVFAQYLRLCQQLQRTYKLEPAGSHGVWGLDDYQFLPFYFGSAQFIGTPTTPAAGIDARLVAEQGGEYMYLQAIGFIMDMKNGPFFEHSRQLYDISGVARWEKVNQGLGKMYKAEVLGKFPVVQHLVFGALLAISPLCG</sequence>
<keyword evidence="2" id="KW-1185">Reference proteome</keyword>
<dbReference type="EMBL" id="JANBPG010000973">
    <property type="protein sequence ID" value="KAJ1892561.1"/>
    <property type="molecule type" value="Genomic_DNA"/>
</dbReference>
<name>A0ACC1IG81_9FUNG</name>
<evidence type="ECO:0000313" key="2">
    <source>
        <dbReference type="Proteomes" id="UP001150581"/>
    </source>
</evidence>
<dbReference type="Proteomes" id="UP001150581">
    <property type="component" value="Unassembled WGS sequence"/>
</dbReference>
<accession>A0ACC1IG81</accession>
<proteinExistence type="predicted"/>
<gene>
    <name evidence="1" type="primary">PPP2R4_2</name>
    <name evidence="1" type="ORF">LPJ66_006270</name>
</gene>